<gene>
    <name evidence="2" type="ORF">B1B_18504</name>
</gene>
<dbReference type="Gene3D" id="1.10.10.10">
    <property type="entry name" value="Winged helix-like DNA-binding domain superfamily/Winged helix DNA-binding domain"/>
    <property type="match status" value="1"/>
</dbReference>
<dbReference type="SUPFAM" id="SSF46689">
    <property type="entry name" value="Homeodomain-like"/>
    <property type="match status" value="1"/>
</dbReference>
<dbReference type="EMBL" id="AUZY01012385">
    <property type="protein sequence ID" value="EQD30236.1"/>
    <property type="molecule type" value="Genomic_DNA"/>
</dbReference>
<dbReference type="AlphaFoldDB" id="T0Y567"/>
<protein>
    <submittedName>
        <fullName evidence="2">Transposase IS3/IS911 family protein</fullName>
    </submittedName>
</protein>
<dbReference type="InterPro" id="IPR002514">
    <property type="entry name" value="Transposase_8"/>
</dbReference>
<keyword evidence="1" id="KW-0175">Coiled coil</keyword>
<feature type="coiled-coil region" evidence="1">
    <location>
        <begin position="114"/>
        <end position="141"/>
    </location>
</feature>
<reference evidence="2" key="2">
    <citation type="journal article" date="2014" name="ISME J.">
        <title>Microbial stratification in low pH oxic and suboxic macroscopic growths along an acid mine drainage.</title>
        <authorList>
            <person name="Mendez-Garcia C."/>
            <person name="Mesa V."/>
            <person name="Sprenger R.R."/>
            <person name="Richter M."/>
            <person name="Diez M.S."/>
            <person name="Solano J."/>
            <person name="Bargiela R."/>
            <person name="Golyshina O.V."/>
            <person name="Manteca A."/>
            <person name="Ramos J.L."/>
            <person name="Gallego J.R."/>
            <person name="Llorente I."/>
            <person name="Martins Dos Santos V.A."/>
            <person name="Jensen O.N."/>
            <person name="Pelaez A.I."/>
            <person name="Sanchez J."/>
            <person name="Ferrer M."/>
        </authorList>
    </citation>
    <scope>NUCLEOTIDE SEQUENCE</scope>
</reference>
<comment type="caution">
    <text evidence="2">The sequence shown here is derived from an EMBL/GenBank/DDBJ whole genome shotgun (WGS) entry which is preliminary data.</text>
</comment>
<name>T0Y567_9ZZZZ</name>
<dbReference type="InterPro" id="IPR009057">
    <property type="entry name" value="Homeodomain-like_sf"/>
</dbReference>
<dbReference type="Pfam" id="PF01527">
    <property type="entry name" value="HTH_Tnp_1"/>
    <property type="match status" value="1"/>
</dbReference>
<dbReference type="InterPro" id="IPR036388">
    <property type="entry name" value="WH-like_DNA-bd_sf"/>
</dbReference>
<sequence>MRYYSLERREAVVRRMLSGTISVKALSRETGMADTTLYRWRKAMRGTGGIVNTTQPSGGKLSAARKLAIVVATFAMNAAELAEYCRTAGLFADQVQAWRIACEQATGVGPGGTVSDLRTALAQEKKRSQALARELNRKEKALAETAALLTLRKKAVAIWGEDADA</sequence>
<evidence type="ECO:0000313" key="2">
    <source>
        <dbReference type="EMBL" id="EQD30236.1"/>
    </source>
</evidence>
<organism evidence="2">
    <name type="scientific">mine drainage metagenome</name>
    <dbReference type="NCBI Taxonomy" id="410659"/>
    <lineage>
        <taxon>unclassified sequences</taxon>
        <taxon>metagenomes</taxon>
        <taxon>ecological metagenomes</taxon>
    </lineage>
</organism>
<proteinExistence type="predicted"/>
<reference evidence="2" key="1">
    <citation type="submission" date="2013-08" db="EMBL/GenBank/DDBJ databases">
        <authorList>
            <person name="Mendez C."/>
            <person name="Richter M."/>
            <person name="Ferrer M."/>
            <person name="Sanchez J."/>
        </authorList>
    </citation>
    <scope>NUCLEOTIDE SEQUENCE</scope>
</reference>
<accession>T0Y567</accession>
<evidence type="ECO:0000256" key="1">
    <source>
        <dbReference type="SAM" id="Coils"/>
    </source>
</evidence>